<keyword evidence="4 8" id="KW-1133">Transmembrane helix</keyword>
<evidence type="ECO:0000256" key="2">
    <source>
        <dbReference type="ARBA" id="ARBA00022475"/>
    </source>
</evidence>
<dbReference type="Pfam" id="PF00001">
    <property type="entry name" value="7tm_1"/>
    <property type="match status" value="1"/>
</dbReference>
<evidence type="ECO:0000256" key="1">
    <source>
        <dbReference type="ARBA" id="ARBA00004651"/>
    </source>
</evidence>
<organism evidence="10 11">
    <name type="scientific">Paralvinella palmiformis</name>
    <dbReference type="NCBI Taxonomy" id="53620"/>
    <lineage>
        <taxon>Eukaryota</taxon>
        <taxon>Metazoa</taxon>
        <taxon>Spiralia</taxon>
        <taxon>Lophotrochozoa</taxon>
        <taxon>Annelida</taxon>
        <taxon>Polychaeta</taxon>
        <taxon>Sedentaria</taxon>
        <taxon>Canalipalpata</taxon>
        <taxon>Terebellida</taxon>
        <taxon>Terebelliformia</taxon>
        <taxon>Alvinellidae</taxon>
        <taxon>Paralvinella</taxon>
    </lineage>
</organism>
<keyword evidence="5 8" id="KW-0472">Membrane</keyword>
<dbReference type="GO" id="GO:0005886">
    <property type="term" value="C:plasma membrane"/>
    <property type="evidence" value="ECO:0007669"/>
    <property type="project" value="UniProtKB-SubCell"/>
</dbReference>
<keyword evidence="7" id="KW-0807">Transducer</keyword>
<accession>A0AAD9JQL4</accession>
<dbReference type="EMBL" id="JAODUP010000204">
    <property type="protein sequence ID" value="KAK2156808.1"/>
    <property type="molecule type" value="Genomic_DNA"/>
</dbReference>
<dbReference type="Gene3D" id="1.20.1070.10">
    <property type="entry name" value="Rhodopsin 7-helix transmembrane proteins"/>
    <property type="match status" value="1"/>
</dbReference>
<evidence type="ECO:0000256" key="6">
    <source>
        <dbReference type="ARBA" id="ARBA00023170"/>
    </source>
</evidence>
<dbReference type="PROSITE" id="PS00237">
    <property type="entry name" value="G_PROTEIN_RECEP_F1_1"/>
    <property type="match status" value="1"/>
</dbReference>
<comment type="subcellular location">
    <subcellularLocation>
        <location evidence="1">Cell membrane</location>
        <topology evidence="1">Multi-pass membrane protein</topology>
    </subcellularLocation>
</comment>
<feature type="transmembrane region" description="Helical" evidence="8">
    <location>
        <begin position="304"/>
        <end position="324"/>
    </location>
</feature>
<evidence type="ECO:0000256" key="4">
    <source>
        <dbReference type="ARBA" id="ARBA00022989"/>
    </source>
</evidence>
<name>A0AAD9JQL4_9ANNE</name>
<comment type="similarity">
    <text evidence="7">Belongs to the G-protein coupled receptor 1 family.</text>
</comment>
<dbReference type="GO" id="GO:0004930">
    <property type="term" value="F:G protein-coupled receptor activity"/>
    <property type="evidence" value="ECO:0007669"/>
    <property type="project" value="UniProtKB-KW"/>
</dbReference>
<feature type="transmembrane region" description="Helical" evidence="8">
    <location>
        <begin position="344"/>
        <end position="363"/>
    </location>
</feature>
<feature type="transmembrane region" description="Helical" evidence="8">
    <location>
        <begin position="163"/>
        <end position="186"/>
    </location>
</feature>
<reference evidence="10" key="1">
    <citation type="journal article" date="2023" name="Mol. Biol. Evol.">
        <title>Third-Generation Sequencing Reveals the Adaptive Role of the Epigenome in Three Deep-Sea Polychaetes.</title>
        <authorList>
            <person name="Perez M."/>
            <person name="Aroh O."/>
            <person name="Sun Y."/>
            <person name="Lan Y."/>
            <person name="Juniper S.K."/>
            <person name="Young C.R."/>
            <person name="Angers B."/>
            <person name="Qian P.Y."/>
        </authorList>
    </citation>
    <scope>NUCLEOTIDE SEQUENCE</scope>
    <source>
        <strain evidence="10">P08H-3</strain>
    </source>
</reference>
<keyword evidence="7" id="KW-0297">G-protein coupled receptor</keyword>
<comment type="caution">
    <text evidence="10">The sequence shown here is derived from an EMBL/GenBank/DDBJ whole genome shotgun (WGS) entry which is preliminary data.</text>
</comment>
<sequence>MDENSSDSFTVRTTHFSQSPFSDSLNNETRAMQYPFPGYQLVWTPEVVFRVTTIIVVMFFTLVGNSSLIVGIVCHQKLRRKRVNIFLVNLAVGDLMVCLVTMTTEILFVAFGEWVLGAAACKIIVYGQIVTLASATFLLTAMSIDRYQVIVQPFKSLTGQPKIWRKVLTAWGLAFVFAIPQLFIFVQTDEGVHPDGHVQHMCKSKGYTAQWQRKLYFTLMTVYILIVPTLIMSFCYINIIKVVWMRTTSQETRPPKLRFVSTLRAREARDHVFGASRCATRTGSMEGNTLNIPPRLVSNSKRNVVKMTLSVIIGFVLCWTPYFVVSLVRIYSDYRIRLTQALSVTEIMALIHSALNPILYGIFNTHMARRACKQLCARCCTRDIIVVRELNVSEDDSTYWTETKIQNLSMVRLSIAQPVISCHHHQLVIDSKREAFCRKIKSCLCCSNPNSISHSNPLLVYRRAASEGHVALDGGHYESFRLRAHSVGSHEHNRLRPNYNEDGFHRYHHRSSVSLEVPLGTLTNSNSRVSNHVDYEFQDVGCDAPSTDVNTAAPTDPCITNIADDDSESRFSLDSAVRTEVAEYLANL</sequence>
<dbReference type="GO" id="GO:0032870">
    <property type="term" value="P:cellular response to hormone stimulus"/>
    <property type="evidence" value="ECO:0007669"/>
    <property type="project" value="TreeGrafter"/>
</dbReference>
<proteinExistence type="inferred from homology"/>
<protein>
    <recommendedName>
        <fullName evidence="9">G-protein coupled receptors family 1 profile domain-containing protein</fullName>
    </recommendedName>
</protein>
<feature type="transmembrane region" description="Helical" evidence="8">
    <location>
        <begin position="123"/>
        <end position="142"/>
    </location>
</feature>
<dbReference type="PANTHER" id="PTHR24241">
    <property type="entry name" value="NEUROPEPTIDE RECEPTOR-RELATED G-PROTEIN COUPLED RECEPTOR"/>
    <property type="match status" value="1"/>
</dbReference>
<evidence type="ECO:0000256" key="8">
    <source>
        <dbReference type="SAM" id="Phobius"/>
    </source>
</evidence>
<evidence type="ECO:0000256" key="7">
    <source>
        <dbReference type="RuleBase" id="RU000688"/>
    </source>
</evidence>
<dbReference type="InterPro" id="IPR000276">
    <property type="entry name" value="GPCR_Rhodpsn"/>
</dbReference>
<feature type="transmembrane region" description="Helical" evidence="8">
    <location>
        <begin position="215"/>
        <end position="237"/>
    </location>
</feature>
<evidence type="ECO:0000313" key="11">
    <source>
        <dbReference type="Proteomes" id="UP001208570"/>
    </source>
</evidence>
<keyword evidence="3 7" id="KW-0812">Transmembrane</keyword>
<feature type="transmembrane region" description="Helical" evidence="8">
    <location>
        <begin position="47"/>
        <end position="74"/>
    </location>
</feature>
<keyword evidence="11" id="KW-1185">Reference proteome</keyword>
<evidence type="ECO:0000259" key="9">
    <source>
        <dbReference type="PROSITE" id="PS50262"/>
    </source>
</evidence>
<dbReference type="Proteomes" id="UP001208570">
    <property type="component" value="Unassembled WGS sequence"/>
</dbReference>
<dbReference type="PROSITE" id="PS50262">
    <property type="entry name" value="G_PROTEIN_RECEP_F1_2"/>
    <property type="match status" value="1"/>
</dbReference>
<dbReference type="PRINTS" id="PR00237">
    <property type="entry name" value="GPCRRHODOPSN"/>
</dbReference>
<evidence type="ECO:0000313" key="10">
    <source>
        <dbReference type="EMBL" id="KAK2156808.1"/>
    </source>
</evidence>
<dbReference type="AlphaFoldDB" id="A0AAD9JQL4"/>
<dbReference type="InterPro" id="IPR017452">
    <property type="entry name" value="GPCR_Rhodpsn_7TM"/>
</dbReference>
<dbReference type="GO" id="GO:0042277">
    <property type="term" value="F:peptide binding"/>
    <property type="evidence" value="ECO:0007669"/>
    <property type="project" value="TreeGrafter"/>
</dbReference>
<feature type="transmembrane region" description="Helical" evidence="8">
    <location>
        <begin position="86"/>
        <end position="111"/>
    </location>
</feature>
<evidence type="ECO:0000256" key="3">
    <source>
        <dbReference type="ARBA" id="ARBA00022692"/>
    </source>
</evidence>
<keyword evidence="6 7" id="KW-0675">Receptor</keyword>
<keyword evidence="2" id="KW-1003">Cell membrane</keyword>
<evidence type="ECO:0000256" key="5">
    <source>
        <dbReference type="ARBA" id="ARBA00023136"/>
    </source>
</evidence>
<dbReference type="PANTHER" id="PTHR24241:SF117">
    <property type="entry name" value="G-PROTEIN COUPLED RECEPTORS FAMILY 1 PROFILE DOMAIN-CONTAINING PROTEIN"/>
    <property type="match status" value="1"/>
</dbReference>
<feature type="domain" description="G-protein coupled receptors family 1 profile" evidence="9">
    <location>
        <begin position="64"/>
        <end position="360"/>
    </location>
</feature>
<gene>
    <name evidence="10" type="ORF">LSH36_204g00003</name>
</gene>
<dbReference type="SUPFAM" id="SSF81321">
    <property type="entry name" value="Family A G protein-coupled receptor-like"/>
    <property type="match status" value="1"/>
</dbReference>